<evidence type="ECO:0000313" key="3">
    <source>
        <dbReference type="EMBL" id="AOR23004.1"/>
    </source>
</evidence>
<dbReference type="CDD" id="cd00093">
    <property type="entry name" value="HTH_XRE"/>
    <property type="match status" value="1"/>
</dbReference>
<dbReference type="AlphaFoldDB" id="A0A1D7XI37"/>
<dbReference type="KEGG" id="ctae:BGI42_04405"/>
<dbReference type="EMBL" id="CP017253">
    <property type="protein sequence ID" value="AOR23004.1"/>
    <property type="molecule type" value="Genomic_DNA"/>
</dbReference>
<dbReference type="Gene3D" id="1.10.260.40">
    <property type="entry name" value="lambda repressor-like DNA-binding domains"/>
    <property type="match status" value="1"/>
</dbReference>
<accession>A0A1D7XI37</accession>
<dbReference type="SMART" id="SM00530">
    <property type="entry name" value="HTH_XRE"/>
    <property type="match status" value="1"/>
</dbReference>
<dbReference type="GO" id="GO:0003677">
    <property type="term" value="F:DNA binding"/>
    <property type="evidence" value="ECO:0007669"/>
    <property type="project" value="UniProtKB-KW"/>
</dbReference>
<sequence>MSYIGEFLKSKRIEKKLTLKDLSDLSGVGPSTISDIETGKASNPRMITLKKLASSLKISVNDFFNEEKVNIKDEKIIKNVDIEKQKQIDTVAAHLEDKHLTPKKVKLLKDYIDVLFNDEDW</sequence>
<evidence type="ECO:0000256" key="1">
    <source>
        <dbReference type="ARBA" id="ARBA00023125"/>
    </source>
</evidence>
<proteinExistence type="predicted"/>
<organism evidence="3 4">
    <name type="scientific">Clostridium taeniosporum</name>
    <dbReference type="NCBI Taxonomy" id="394958"/>
    <lineage>
        <taxon>Bacteria</taxon>
        <taxon>Bacillati</taxon>
        <taxon>Bacillota</taxon>
        <taxon>Clostridia</taxon>
        <taxon>Eubacteriales</taxon>
        <taxon>Clostridiaceae</taxon>
        <taxon>Clostridium</taxon>
    </lineage>
</organism>
<dbReference type="GO" id="GO:0005829">
    <property type="term" value="C:cytosol"/>
    <property type="evidence" value="ECO:0007669"/>
    <property type="project" value="TreeGrafter"/>
</dbReference>
<dbReference type="RefSeq" id="WP_069679159.1">
    <property type="nucleotide sequence ID" value="NZ_CP017253.2"/>
</dbReference>
<evidence type="ECO:0000259" key="2">
    <source>
        <dbReference type="PROSITE" id="PS50943"/>
    </source>
</evidence>
<dbReference type="PROSITE" id="PS50943">
    <property type="entry name" value="HTH_CROC1"/>
    <property type="match status" value="1"/>
</dbReference>
<protein>
    <submittedName>
        <fullName evidence="3">XRE family transcriptional regulator</fullName>
    </submittedName>
</protein>
<dbReference type="PANTHER" id="PTHR46797">
    <property type="entry name" value="HTH-TYPE TRANSCRIPTIONAL REGULATOR"/>
    <property type="match status" value="1"/>
</dbReference>
<dbReference type="OrthoDB" id="1910799at2"/>
<evidence type="ECO:0000313" key="4">
    <source>
        <dbReference type="Proteomes" id="UP000094652"/>
    </source>
</evidence>
<dbReference type="Pfam" id="PF01381">
    <property type="entry name" value="HTH_3"/>
    <property type="match status" value="1"/>
</dbReference>
<dbReference type="InterPro" id="IPR001387">
    <property type="entry name" value="Cro/C1-type_HTH"/>
</dbReference>
<dbReference type="InterPro" id="IPR050807">
    <property type="entry name" value="TransReg_Diox_bact_type"/>
</dbReference>
<gene>
    <name evidence="3" type="ORF">BGI42_04405</name>
</gene>
<feature type="domain" description="HTH cro/C1-type" evidence="2">
    <location>
        <begin position="8"/>
        <end position="63"/>
    </location>
</feature>
<keyword evidence="4" id="KW-1185">Reference proteome</keyword>
<keyword evidence="1" id="KW-0238">DNA-binding</keyword>
<dbReference type="SUPFAM" id="SSF47413">
    <property type="entry name" value="lambda repressor-like DNA-binding domains"/>
    <property type="match status" value="1"/>
</dbReference>
<dbReference type="InterPro" id="IPR010982">
    <property type="entry name" value="Lambda_DNA-bd_dom_sf"/>
</dbReference>
<dbReference type="Proteomes" id="UP000094652">
    <property type="component" value="Chromosome"/>
</dbReference>
<dbReference type="PANTHER" id="PTHR46797:SF1">
    <property type="entry name" value="METHYLPHOSPHONATE SYNTHASE"/>
    <property type="match status" value="1"/>
</dbReference>
<name>A0A1D7XI37_9CLOT</name>
<reference evidence="4" key="1">
    <citation type="submission" date="2016-09" db="EMBL/GenBank/DDBJ databases">
        <title>Genomics of Clostridium taeniosporum, an organism which forms endospores with ribbon-like appendages.</title>
        <authorList>
            <person name="Walker J.R."/>
        </authorList>
    </citation>
    <scope>NUCLEOTIDE SEQUENCE [LARGE SCALE GENOMIC DNA]</scope>
    <source>
        <strain evidence="4">1/k</strain>
    </source>
</reference>
<dbReference type="GO" id="GO:0003700">
    <property type="term" value="F:DNA-binding transcription factor activity"/>
    <property type="evidence" value="ECO:0007669"/>
    <property type="project" value="TreeGrafter"/>
</dbReference>